<name>A0ABX8DP59_9PSED</name>
<gene>
    <name evidence="1" type="ORF">KH389_22310</name>
</gene>
<dbReference type="RefSeq" id="WP_143516671.1">
    <property type="nucleotide sequence ID" value="NZ_BQHV01000008.1"/>
</dbReference>
<protein>
    <submittedName>
        <fullName evidence="1">Thioredoxin family protein</fullName>
    </submittedName>
</protein>
<organism evidence="1 2">
    <name type="scientific">Pseudomonas qingdaonensis</name>
    <dbReference type="NCBI Taxonomy" id="2056231"/>
    <lineage>
        <taxon>Bacteria</taxon>
        <taxon>Pseudomonadati</taxon>
        <taxon>Pseudomonadota</taxon>
        <taxon>Gammaproteobacteria</taxon>
        <taxon>Pseudomonadales</taxon>
        <taxon>Pseudomonadaceae</taxon>
        <taxon>Pseudomonas</taxon>
    </lineage>
</organism>
<dbReference type="EMBL" id="CP074676">
    <property type="protein sequence ID" value="QVL18095.1"/>
    <property type="molecule type" value="Genomic_DNA"/>
</dbReference>
<dbReference type="SUPFAM" id="SSF52833">
    <property type="entry name" value="Thioredoxin-like"/>
    <property type="match status" value="1"/>
</dbReference>
<reference evidence="1 2" key="1">
    <citation type="journal article" date="2016" name="J. Hazard. Mater.">
        <title>A newly isolated Pseudomonas putida S-1 strain for batch-mode-propanethiol degradation and continuous treatment of propanethiol-containing waste gas.</title>
        <authorList>
            <person name="Chen D.Z."/>
            <person name="Sun Y.M."/>
            <person name="Han L.M."/>
            <person name="Chen J."/>
            <person name="Ye J.X."/>
            <person name="Chen J.M."/>
        </authorList>
    </citation>
    <scope>NUCLEOTIDE SEQUENCE [LARGE SCALE GENOMIC DNA]</scope>
    <source>
        <strain evidence="1 2">S-1</strain>
    </source>
</reference>
<accession>A0ABX8DP59</accession>
<dbReference type="Gene3D" id="3.40.30.10">
    <property type="entry name" value="Glutaredoxin"/>
    <property type="match status" value="1"/>
</dbReference>
<dbReference type="GeneID" id="87483020"/>
<keyword evidence="2" id="KW-1185">Reference proteome</keyword>
<dbReference type="InterPro" id="IPR036249">
    <property type="entry name" value="Thioredoxin-like_sf"/>
</dbReference>
<proteinExistence type="predicted"/>
<dbReference type="Proteomes" id="UP000678154">
    <property type="component" value="Chromosome"/>
</dbReference>
<evidence type="ECO:0000313" key="2">
    <source>
        <dbReference type="Proteomes" id="UP000678154"/>
    </source>
</evidence>
<dbReference type="PROSITE" id="PS51257">
    <property type="entry name" value="PROKAR_LIPOPROTEIN"/>
    <property type="match status" value="1"/>
</dbReference>
<sequence length="159" mass="18324">MSLRPVTRLDQLQALLDDCTRQRPAMVMVGSASCPPCRTMHPGVARLGSQHPQVDFHYFNVDLFEDHPQEPALTLLFQSLSLHYLPSHILLPVAGPNLVVCATSITRLIEALTEHHILRRAPFHARRPDHRLLQRHRPRPRRQLQVRRLRRVGDRAQGR</sequence>
<evidence type="ECO:0000313" key="1">
    <source>
        <dbReference type="EMBL" id="QVL18095.1"/>
    </source>
</evidence>
<dbReference type="CDD" id="cd02947">
    <property type="entry name" value="TRX_family"/>
    <property type="match status" value="1"/>
</dbReference>